<sequence>MEDVFTGWMPDIDSKDEVLIARPQFGLIGEGVYRYTSSPPPRLEDMMAELPVSSLSSSLNILEIMSTDELSNLMDGENIINNSNNHSIDSRRPSLHPFASSIINNDGDGIFQKCRTLDTEPRSVYSGRVSNADISLSAISGVFKICLGIAPDATCAKDLVVPEEELEVGNEYCGVSYKFEIPGRYLKDTTTTTTDTTSGVCGRLVVFQCDREDVAEEMFRRRLGGIVKAKGVNLVQPLGGSRIGHYAVHGDGISWVRYSIFARLKVVGDINIPFFNLARELDTHFAATPATIPQKIVPKDCFIEPGKNIIVRSGDVFVVRVRQDRDHYGKPYFWVRDWGLTSMLVLDDGDDEGPGEKFFRAGRPGRTVIDVVVVHVRTMHRSRVEVGVTVV</sequence>
<organism evidence="1 2">
    <name type="scientific">Orbilia oligospora</name>
    <name type="common">Nematode-trapping fungus</name>
    <name type="synonym">Arthrobotrys oligospora</name>
    <dbReference type="NCBI Taxonomy" id="2813651"/>
    <lineage>
        <taxon>Eukaryota</taxon>
        <taxon>Fungi</taxon>
        <taxon>Dikarya</taxon>
        <taxon>Ascomycota</taxon>
        <taxon>Pezizomycotina</taxon>
        <taxon>Orbiliomycetes</taxon>
        <taxon>Orbiliales</taxon>
        <taxon>Orbiliaceae</taxon>
        <taxon>Orbilia</taxon>
    </lineage>
</organism>
<dbReference type="AlphaFoldDB" id="A0A7C8JAG8"/>
<evidence type="ECO:0000313" key="1">
    <source>
        <dbReference type="EMBL" id="KAF3106391.1"/>
    </source>
</evidence>
<evidence type="ECO:0000313" key="2">
    <source>
        <dbReference type="Proteomes" id="UP000475325"/>
    </source>
</evidence>
<proteinExistence type="predicted"/>
<comment type="caution">
    <text evidence="1">The sequence shown here is derived from an EMBL/GenBank/DDBJ whole genome shotgun (WGS) entry which is preliminary data.</text>
</comment>
<dbReference type="EMBL" id="WIQW01000012">
    <property type="protein sequence ID" value="KAF3106391.1"/>
    <property type="molecule type" value="Genomic_DNA"/>
</dbReference>
<name>A0A7C8JAG8_ORBOL</name>
<gene>
    <name evidence="1" type="ORF">TWF102_001353</name>
</gene>
<reference evidence="1 2" key="1">
    <citation type="submission" date="2019-06" db="EMBL/GenBank/DDBJ databases">
        <authorList>
            <person name="Palmer J.M."/>
        </authorList>
    </citation>
    <scope>NUCLEOTIDE SEQUENCE [LARGE SCALE GENOMIC DNA]</scope>
    <source>
        <strain evidence="1 2">TWF102</strain>
    </source>
</reference>
<accession>A0A7C8JAG8</accession>
<dbReference type="Proteomes" id="UP000475325">
    <property type="component" value="Unassembled WGS sequence"/>
</dbReference>
<protein>
    <submittedName>
        <fullName evidence="1">Uncharacterized protein</fullName>
    </submittedName>
</protein>